<dbReference type="AlphaFoldDB" id="A0AA89C6D3"/>
<keyword evidence="1" id="KW-0328">Glycosyltransferase</keyword>
<dbReference type="EMBL" id="VSWD01000005">
    <property type="protein sequence ID" value="KAK3102644.1"/>
    <property type="molecule type" value="Genomic_DNA"/>
</dbReference>
<accession>A0AA89C6D3</accession>
<dbReference type="GO" id="GO:0003950">
    <property type="term" value="F:NAD+ poly-ADP-ribosyltransferase activity"/>
    <property type="evidence" value="ECO:0007669"/>
    <property type="project" value="UniProtKB-UniRule"/>
</dbReference>
<dbReference type="InterPro" id="IPR047545">
    <property type="entry name" value="BRcat_RBR_RNF216"/>
</dbReference>
<keyword evidence="1" id="KW-0808">Transferase</keyword>
<feature type="compositionally biased region" description="Basic and acidic residues" evidence="2">
    <location>
        <begin position="240"/>
        <end position="252"/>
    </location>
</feature>
<gene>
    <name evidence="4" type="ORF">FSP39_012840</name>
</gene>
<evidence type="ECO:0000256" key="1">
    <source>
        <dbReference type="RuleBase" id="RU362114"/>
    </source>
</evidence>
<dbReference type="SUPFAM" id="SSF57850">
    <property type="entry name" value="RING/U-box"/>
    <property type="match status" value="2"/>
</dbReference>
<dbReference type="PANTHER" id="PTHR45740">
    <property type="entry name" value="POLY [ADP-RIBOSE] POLYMERASE"/>
    <property type="match status" value="1"/>
</dbReference>
<comment type="caution">
    <text evidence="4">The sequence shown here is derived from an EMBL/GenBank/DDBJ whole genome shotgun (WGS) entry which is preliminary data.</text>
</comment>
<organism evidence="4 5">
    <name type="scientific">Pinctada imbricata</name>
    <name type="common">Atlantic pearl-oyster</name>
    <name type="synonym">Pinctada martensii</name>
    <dbReference type="NCBI Taxonomy" id="66713"/>
    <lineage>
        <taxon>Eukaryota</taxon>
        <taxon>Metazoa</taxon>
        <taxon>Spiralia</taxon>
        <taxon>Lophotrochozoa</taxon>
        <taxon>Mollusca</taxon>
        <taxon>Bivalvia</taxon>
        <taxon>Autobranchia</taxon>
        <taxon>Pteriomorphia</taxon>
        <taxon>Pterioida</taxon>
        <taxon>Pterioidea</taxon>
        <taxon>Pteriidae</taxon>
        <taxon>Pinctada</taxon>
    </lineage>
</organism>
<evidence type="ECO:0000313" key="4">
    <source>
        <dbReference type="EMBL" id="KAK3102644.1"/>
    </source>
</evidence>
<dbReference type="Proteomes" id="UP001186944">
    <property type="component" value="Unassembled WGS sequence"/>
</dbReference>
<dbReference type="PANTHER" id="PTHR45740:SF2">
    <property type="entry name" value="POLY [ADP-RIBOSE] POLYMERASE"/>
    <property type="match status" value="1"/>
</dbReference>
<feature type="compositionally biased region" description="Basic residues" evidence="2">
    <location>
        <begin position="253"/>
        <end position="262"/>
    </location>
</feature>
<proteinExistence type="predicted"/>
<dbReference type="Gene3D" id="3.90.228.10">
    <property type="match status" value="2"/>
</dbReference>
<protein>
    <recommendedName>
        <fullName evidence="1">Poly [ADP-ribose] polymerase</fullName>
        <shortName evidence="1">PARP</shortName>
        <ecNumber evidence="1">2.4.2.-</ecNumber>
    </recommendedName>
</protein>
<dbReference type="CDD" id="cd20339">
    <property type="entry name" value="BRcat_RBR_RNF216"/>
    <property type="match status" value="1"/>
</dbReference>
<dbReference type="GO" id="GO:1990404">
    <property type="term" value="F:NAD+-protein mono-ADP-ribosyltransferase activity"/>
    <property type="evidence" value="ECO:0007669"/>
    <property type="project" value="TreeGrafter"/>
</dbReference>
<feature type="compositionally biased region" description="Basic and acidic residues" evidence="2">
    <location>
        <begin position="175"/>
        <end position="199"/>
    </location>
</feature>
<feature type="region of interest" description="Disordered" evidence="2">
    <location>
        <begin position="367"/>
        <end position="399"/>
    </location>
</feature>
<dbReference type="Pfam" id="PF00644">
    <property type="entry name" value="PARP"/>
    <property type="match status" value="1"/>
</dbReference>
<keyword evidence="1" id="KW-0520">NAD</keyword>
<evidence type="ECO:0000259" key="3">
    <source>
        <dbReference type="PROSITE" id="PS51059"/>
    </source>
</evidence>
<feature type="region of interest" description="Disordered" evidence="2">
    <location>
        <begin position="775"/>
        <end position="838"/>
    </location>
</feature>
<keyword evidence="5" id="KW-1185">Reference proteome</keyword>
<name>A0AA89C6D3_PINIB</name>
<dbReference type="GO" id="GO:0005634">
    <property type="term" value="C:nucleus"/>
    <property type="evidence" value="ECO:0007669"/>
    <property type="project" value="TreeGrafter"/>
</dbReference>
<feature type="region of interest" description="Disordered" evidence="2">
    <location>
        <begin position="331"/>
        <end position="352"/>
    </location>
</feature>
<feature type="compositionally biased region" description="Basic and acidic residues" evidence="2">
    <location>
        <begin position="215"/>
        <end position="228"/>
    </location>
</feature>
<dbReference type="EC" id="2.4.2.-" evidence="1"/>
<evidence type="ECO:0000313" key="5">
    <source>
        <dbReference type="Proteomes" id="UP001186944"/>
    </source>
</evidence>
<sequence>MDTFFSDDDDLDLTDTEVNKRSKDKDDDSLIIVQDEASQTEIIYIDTPERSKSKISDDIIDLDSFVEDVEGSSSFKSELRSKDRRYEKEKDSSVHIIPVTKIIDDLEDYEDVISDSDSEILPPVIWNHSRSEKNKWEDGKTLGDSTAKLPEDNESCFAPGKSFLVKVKKTGDLDKSIKTMKEEKKQDDASHKKSSREKTVTFSQVSVKKTGSGSENKEKESNFEEMFRSAELQGYATSEKSVKSLDTVETKIRKSKKEAKKRRSDESDVISKDILDGVSKSKQARKAPESPGTMLQIKRTIKNVKRPEPPKPFTPAVTVSIDDLLTEMQRDQKKPTCTLPTPVLSSDSSNEGAVGHDVVMEESSMEIQGVGSDLPDLDDSSSSVTDSSQNASSKKDTENEVTSSVLECEVCRETENANTVVQCCDGHLVCSKCVEKQVKLVLDPSNKENVVSCPAENCLTYIPESQAKKVLPNLIMELLQEKFHKQAMETITKMEDLHSCPFCGFAVLVETEIKEFECWNCKKKSCRYCKRPWQFADHSSCDRFTTQEDDSEEFTLPKYWHPMEGAANESFLTVQLDPNSREFSRVHDLCKNALKKVTSIRRIQNPRLWQKFSLTKKHMLEDIGRQQLNEKQLFHGTNYMAIEGICKDGLDWRMCGVNGTAFGQGTYFAKDASYSDRYCHVVNTLDFGQGTNTVIVPNQQQPFTFGQSSGQNNAGSGFGVNPQLMAQLQQLHGNTWISSHNINANVYNPSKPPVLRVPKNFLFSSQNNVGLIFGAGTGSGTGNQQSGTPSFGQGGAQQQQQQPTFGAAPLAPGFGTANPGFGAQNPAKFGTPNPGFGAQNPAKFGTPNPGFGAQNPASGFGTITYGTTFGQKPAAGPCDSTQNDNTEGVTSNIQKILKKGHKYLFIARVLVGKSAPGASGLRKPPVDQADPKKRHFNSCVNQVQSPSIFVIFDSSQCYPEYLVEYQVSGRKGPH</sequence>
<feature type="region of interest" description="Disordered" evidence="2">
    <location>
        <begin position="175"/>
        <end position="316"/>
    </location>
</feature>
<dbReference type="InterPro" id="IPR051712">
    <property type="entry name" value="ARTD-AVP"/>
</dbReference>
<feature type="compositionally biased region" description="Low complexity" evidence="2">
    <location>
        <begin position="380"/>
        <end position="392"/>
    </location>
</feature>
<dbReference type="PROSITE" id="PS51059">
    <property type="entry name" value="PARP_CATALYTIC"/>
    <property type="match status" value="1"/>
</dbReference>
<dbReference type="InterPro" id="IPR012317">
    <property type="entry name" value="Poly(ADP-ribose)pol_cat_dom"/>
</dbReference>
<dbReference type="SUPFAM" id="SSF56399">
    <property type="entry name" value="ADP-ribosylation"/>
    <property type="match status" value="2"/>
</dbReference>
<feature type="compositionally biased region" description="Polar residues" evidence="2">
    <location>
        <begin position="200"/>
        <end position="213"/>
    </location>
</feature>
<evidence type="ECO:0000256" key="2">
    <source>
        <dbReference type="SAM" id="MobiDB-lite"/>
    </source>
</evidence>
<feature type="domain" description="PARP catalytic" evidence="3">
    <location>
        <begin position="556"/>
        <end position="974"/>
    </location>
</feature>
<reference evidence="4" key="1">
    <citation type="submission" date="2019-08" db="EMBL/GenBank/DDBJ databases">
        <title>The improved chromosome-level genome for the pearl oyster Pinctada fucata martensii using PacBio sequencing and Hi-C.</title>
        <authorList>
            <person name="Zheng Z."/>
        </authorList>
    </citation>
    <scope>NUCLEOTIDE SEQUENCE</scope>
    <source>
        <strain evidence="4">ZZ-2019</strain>
        <tissue evidence="4">Adductor muscle</tissue>
    </source>
</reference>
<feature type="compositionally biased region" description="Basic and acidic residues" evidence="2">
    <location>
        <begin position="263"/>
        <end position="275"/>
    </location>
</feature>